<evidence type="ECO:0000313" key="2">
    <source>
        <dbReference type="Proteomes" id="UP000024635"/>
    </source>
</evidence>
<dbReference type="AlphaFoldDB" id="A0A016U2H9"/>
<dbReference type="GO" id="GO:0016810">
    <property type="term" value="F:hydrolase activity, acting on carbon-nitrogen (but not peptide) bonds"/>
    <property type="evidence" value="ECO:0007669"/>
    <property type="project" value="TreeGrafter"/>
</dbReference>
<dbReference type="EMBL" id="JARK01001398">
    <property type="protein sequence ID" value="EYC09181.1"/>
    <property type="molecule type" value="Genomic_DNA"/>
</dbReference>
<dbReference type="PANTHER" id="PTHR28583:SF4">
    <property type="entry name" value="N-ACYLETHANOLAMINE-HYDROLYZING ACID AMIDASE"/>
    <property type="match status" value="1"/>
</dbReference>
<reference evidence="2" key="1">
    <citation type="journal article" date="2015" name="Nat. Genet.">
        <title>The genome and transcriptome of the zoonotic hookworm Ancylostoma ceylanicum identify infection-specific gene families.</title>
        <authorList>
            <person name="Schwarz E.M."/>
            <person name="Hu Y."/>
            <person name="Antoshechkin I."/>
            <person name="Miller M.M."/>
            <person name="Sternberg P.W."/>
            <person name="Aroian R.V."/>
        </authorList>
    </citation>
    <scope>NUCLEOTIDE SEQUENCE</scope>
    <source>
        <strain evidence="2">HY135</strain>
    </source>
</reference>
<evidence type="ECO:0008006" key="3">
    <source>
        <dbReference type="Google" id="ProtNLM"/>
    </source>
</evidence>
<sequence length="207" mass="23422">MGVRRQGEHHDHVANGAMPKIAYSGVTFALSSTLLTGQNDAFSLSLNARYSGPYIYNIFMEFLTKFRTPVGFLLREVLSSSKTYDDALNHLSNRHLFSPSYIIIGGRQPGEGAIISRDRMKAADVMTLSEKQWFLVETNFDHWNKDGDKRRITAVKKLKATGQRRLNADTMLKVLRTAPVRNNGTLFSTVMSARFPLLMKNSTFVWE</sequence>
<gene>
    <name evidence="1" type="primary">Acey_s0062.g3399</name>
    <name evidence="1" type="ORF">Y032_0062g3399</name>
</gene>
<keyword evidence="2" id="KW-1185">Reference proteome</keyword>
<comment type="caution">
    <text evidence="1">The sequence shown here is derived from an EMBL/GenBank/DDBJ whole genome shotgun (WGS) entry which is preliminary data.</text>
</comment>
<evidence type="ECO:0000313" key="1">
    <source>
        <dbReference type="EMBL" id="EYC09181.1"/>
    </source>
</evidence>
<proteinExistence type="predicted"/>
<dbReference type="Gene3D" id="3.60.60.10">
    <property type="entry name" value="Penicillin V Acylase, Chain A"/>
    <property type="match status" value="1"/>
</dbReference>
<organism evidence="1 2">
    <name type="scientific">Ancylostoma ceylanicum</name>
    <dbReference type="NCBI Taxonomy" id="53326"/>
    <lineage>
        <taxon>Eukaryota</taxon>
        <taxon>Metazoa</taxon>
        <taxon>Ecdysozoa</taxon>
        <taxon>Nematoda</taxon>
        <taxon>Chromadorea</taxon>
        <taxon>Rhabditida</taxon>
        <taxon>Rhabditina</taxon>
        <taxon>Rhabditomorpha</taxon>
        <taxon>Strongyloidea</taxon>
        <taxon>Ancylostomatidae</taxon>
        <taxon>Ancylostomatinae</taxon>
        <taxon>Ancylostoma</taxon>
    </lineage>
</organism>
<dbReference type="STRING" id="53326.A0A016U2H9"/>
<dbReference type="Proteomes" id="UP000024635">
    <property type="component" value="Unassembled WGS sequence"/>
</dbReference>
<dbReference type="OrthoDB" id="5273684at2759"/>
<protein>
    <recommendedName>
        <fullName evidence="3">Linear amide C-N hydrolase, choloylglycine hydrolase family protein</fullName>
    </recommendedName>
</protein>
<dbReference type="PANTHER" id="PTHR28583">
    <property type="entry name" value="ACID AMIDASE"/>
    <property type="match status" value="1"/>
</dbReference>
<name>A0A016U2H9_9BILA</name>
<accession>A0A016U2H9</accession>